<feature type="domain" description="Cytochrome C Planctomycete-type" evidence="3">
    <location>
        <begin position="28"/>
        <end position="84"/>
    </location>
</feature>
<reference evidence="4" key="1">
    <citation type="submission" date="2024-07" db="EMBL/GenBank/DDBJ databases">
        <title>Complete genome sequence of Verrucomicrobiaceae bacterium NT6N.</title>
        <authorList>
            <person name="Huang C."/>
            <person name="Takami H."/>
            <person name="Hamasaki K."/>
        </authorList>
    </citation>
    <scope>NUCLEOTIDE SEQUENCE</scope>
    <source>
        <strain evidence="4">NT6N</strain>
    </source>
</reference>
<dbReference type="PANTHER" id="PTHR35889">
    <property type="entry name" value="CYCLOINULO-OLIGOSACCHARIDE FRUCTANOTRANSFERASE-RELATED"/>
    <property type="match status" value="1"/>
</dbReference>
<dbReference type="InterPro" id="IPR022655">
    <property type="entry name" value="DUF1553"/>
</dbReference>
<dbReference type="InterPro" id="IPR011429">
    <property type="entry name" value="Cyt_c_Planctomycete-type"/>
</dbReference>
<accession>A0AAT9FJG7</accession>
<gene>
    <name evidence="4" type="ORF">NT6N_11270</name>
</gene>
<name>A0AAT9FJG7_9BACT</name>
<evidence type="ECO:0000313" key="4">
    <source>
        <dbReference type="EMBL" id="BDS06087.1"/>
    </source>
</evidence>
<proteinExistence type="predicted"/>
<feature type="domain" description="DUF1549" evidence="1">
    <location>
        <begin position="139"/>
        <end position="345"/>
    </location>
</feature>
<dbReference type="InterPro" id="IPR011444">
    <property type="entry name" value="DUF1549"/>
</dbReference>
<evidence type="ECO:0000259" key="2">
    <source>
        <dbReference type="Pfam" id="PF07587"/>
    </source>
</evidence>
<feature type="domain" description="DUF1553" evidence="2">
    <location>
        <begin position="644"/>
        <end position="899"/>
    </location>
</feature>
<dbReference type="KEGG" id="osu:NT6N_11270"/>
<dbReference type="Pfam" id="PF07587">
    <property type="entry name" value="PSD1"/>
    <property type="match status" value="1"/>
</dbReference>
<dbReference type="AlphaFoldDB" id="A0AAT9FJG7"/>
<organism evidence="4">
    <name type="scientific">Oceaniferula spumae</name>
    <dbReference type="NCBI Taxonomy" id="2979115"/>
    <lineage>
        <taxon>Bacteria</taxon>
        <taxon>Pseudomonadati</taxon>
        <taxon>Verrucomicrobiota</taxon>
        <taxon>Verrucomicrobiia</taxon>
        <taxon>Verrucomicrobiales</taxon>
        <taxon>Verrucomicrobiaceae</taxon>
        <taxon>Oceaniferula</taxon>
    </lineage>
</organism>
<sequence>MLTVHAEDGSEDKISFNKHIRPIFIAKCTKCHGGAKAKGDLSLIYREEALGKGKSGKTLIVPGKPMESELFLRIITDDLDEKMPLQKGDHAEPPLPPNEVAIIKKWIEQGAEWEDHWAFAKPVKPAAPTLQNKDWVRTPMDAFVLAGIEAAGLKPTPEADRGQWLRRASFDIIGLPPTPKEIADFIADKSPDAYEKQVDRLLASPHYGERWASVWMDLSRYADSMGYEKDPHRNIWPYRDYLIRSFNADKPYDEFVQEQLAGDLMPNPTADKILATAFHRNTQTNTEGGTDDEEYRVAATIDRVNTTWTAVQGLTFGCIQCHAHPYEPIPHEDYYRFYAFFNSTEDADLDNDFPKFRIANDANQRDTAASLYSSLPGLRAAINEPGRELMMAEKSWQDLKFLETKTTHGALVVSDKNELRTSGTLAINTRFNLIAEAKDFTALQVTIIPEKDQPAELPERGSVLSHMQLHRIKADGKREAIALNYVFADYLTGQFDPVSSIHGNGNGFGGYPKLFGERQAVFVPTAPVTFEAGDKFEITIQHKASTTGNQATTLRRFKVTTSSNPQWIALVNSQAHKDAVNQYNAANHQYNQIKGVDVPVIAQRPEDAKRETRLFIGGLWLNKGDLFTEGVPKLLNGYKAPANDRLEMAKWITSPENPLTARVMANRVFSEFFGRGIVSTLGDFGSTGLAPSNLPLLDHLAIEFSGKYKWSMKSLMREMVLSAAYRQDNKATAELAAKDPANIIIARGPRTRLNAEMIRDNALVVSGLLAPNMLGASVMPPQPDGIWQTVYSGAKWKTATGPDRYRRALYTYWKRTSPYPSMLTFDAPPRDLCSAQRIPTNTPLHALITLNDPVYLECSQALAKRMLENGTSLESQITHGYLVATNEMPNTKTVQILTNLHAELLADFQANPENAKKFSATPEDAARTVLANTILNLDAALTK</sequence>
<protein>
    <submittedName>
        <fullName evidence="4">Cytochrome c</fullName>
    </submittedName>
</protein>
<dbReference type="PANTHER" id="PTHR35889:SF3">
    <property type="entry name" value="F-BOX DOMAIN-CONTAINING PROTEIN"/>
    <property type="match status" value="1"/>
</dbReference>
<dbReference type="Pfam" id="PF07635">
    <property type="entry name" value="PSCyt1"/>
    <property type="match status" value="1"/>
</dbReference>
<evidence type="ECO:0000259" key="3">
    <source>
        <dbReference type="Pfam" id="PF07635"/>
    </source>
</evidence>
<dbReference type="Pfam" id="PF07583">
    <property type="entry name" value="PSCyt2"/>
    <property type="match status" value="1"/>
</dbReference>
<dbReference type="EMBL" id="AP026866">
    <property type="protein sequence ID" value="BDS06087.1"/>
    <property type="molecule type" value="Genomic_DNA"/>
</dbReference>
<evidence type="ECO:0000259" key="1">
    <source>
        <dbReference type="Pfam" id="PF07583"/>
    </source>
</evidence>